<dbReference type="InterPro" id="IPR009045">
    <property type="entry name" value="Zn_M74/Hedgehog-like"/>
</dbReference>
<sequence>MNKKQVDKAVSGFALSVRSETKLIGVHHDLKNVVRRALELSPFDFGITSGKRTAVEQFQLFQDKASQLDGYSRISRHQTGHAIDYVVYDEDGEVTWGFSIAALKTDINWIKKVQQDQEQRIRKLEDSHG</sequence>
<evidence type="ECO:0000313" key="2">
    <source>
        <dbReference type="EMBL" id="EGU56470.1"/>
    </source>
</evidence>
<reference evidence="2 3" key="2">
    <citation type="journal article" date="2012" name="Int. J. Syst. Evol. Microbiol.">
        <title>Vibrio caribbeanicus sp. nov., isolated from the marine sponge Scleritoderma cyanea.</title>
        <authorList>
            <person name="Hoffmann M."/>
            <person name="Monday S.R."/>
            <person name="Allard M.W."/>
            <person name="Strain E.A."/>
            <person name="Whittaker P."/>
            <person name="Naum M."/>
            <person name="McCarthy P.J."/>
            <person name="Lopez J.V."/>
            <person name="Fischer M."/>
            <person name="Brown E.W."/>
        </authorList>
    </citation>
    <scope>NUCLEOTIDE SEQUENCE [LARGE SCALE GENOMIC DNA]</scope>
    <source>
        <strain evidence="2 3">ATCC 19109</strain>
    </source>
</reference>
<evidence type="ECO:0000313" key="4">
    <source>
        <dbReference type="Proteomes" id="UP000030071"/>
    </source>
</evidence>
<dbReference type="HOGENOM" id="CLU_109248_3_1_6"/>
<keyword evidence="3" id="KW-1185">Reference proteome</keyword>
<geneLocation type="plasmid" evidence="1 4">
    <name>p251</name>
</geneLocation>
<evidence type="ECO:0000313" key="1">
    <source>
        <dbReference type="EMBL" id="AIW17176.1"/>
    </source>
</evidence>
<protein>
    <submittedName>
        <fullName evidence="1">Alkaline phosphatase</fullName>
    </submittedName>
    <submittedName>
        <fullName evidence="2">Phagelysin</fullName>
    </submittedName>
</protein>
<dbReference type="Proteomes" id="UP000003836">
    <property type="component" value="Unassembled WGS sequence"/>
</dbReference>
<dbReference type="EMBL" id="CP009356">
    <property type="protein sequence ID" value="AIW17176.1"/>
    <property type="molecule type" value="Genomic_DNA"/>
</dbReference>
<dbReference type="Gene3D" id="3.30.1380.10">
    <property type="match status" value="1"/>
</dbReference>
<dbReference type="eggNOG" id="COG3108">
    <property type="taxonomic scope" value="Bacteria"/>
</dbReference>
<dbReference type="PATRIC" id="fig|1051646.9.peg.4920"/>
<reference evidence="1 4" key="3">
    <citation type="submission" date="2014-08" db="EMBL/GenBank/DDBJ databases">
        <title>First Complete Genome Sequence of the Shellfish Pathogen Vibrio tubiashii.</title>
        <authorList>
            <person name="Richards G.P."/>
            <person name="Needleman D.S."/>
            <person name="Watson M.A."/>
            <person name="Bono J.L."/>
        </authorList>
    </citation>
    <scope>NUCLEOTIDE SEQUENCE [LARGE SCALE GENOMIC DNA]</scope>
    <source>
        <strain evidence="1 4">ATCC 19109</strain>
        <plasmid evidence="1">p251</plasmid>
        <plasmid evidence="4">Plasmid p251</plasmid>
    </source>
</reference>
<dbReference type="KEGG" id="vtu:IX91_24160"/>
<proteinExistence type="predicted"/>
<evidence type="ECO:0000313" key="3">
    <source>
        <dbReference type="Proteomes" id="UP000003836"/>
    </source>
</evidence>
<keyword evidence="1" id="KW-0614">Plasmid</keyword>
<name>F9T3V5_9VIBR</name>
<dbReference type="GeneID" id="23447821"/>
<reference evidence="2" key="1">
    <citation type="submission" date="2011-08" db="EMBL/GenBank/DDBJ databases">
        <authorList>
            <person name="Hoffman M."/>
            <person name="Strain E.A."/>
            <person name="Brown E."/>
            <person name="Allard M.W."/>
        </authorList>
    </citation>
    <scope>NUCLEOTIDE SEQUENCE</scope>
    <source>
        <strain evidence="2">ATCC 19109</strain>
    </source>
</reference>
<dbReference type="RefSeq" id="WP_004744188.1">
    <property type="nucleotide sequence ID" value="NZ_AFWI01000112.1"/>
</dbReference>
<dbReference type="SUPFAM" id="SSF55166">
    <property type="entry name" value="Hedgehog/DD-peptidase"/>
    <property type="match status" value="1"/>
</dbReference>
<organism evidence="1 4">
    <name type="scientific">Vibrio tubiashii ATCC 19109</name>
    <dbReference type="NCBI Taxonomy" id="1051646"/>
    <lineage>
        <taxon>Bacteria</taxon>
        <taxon>Pseudomonadati</taxon>
        <taxon>Pseudomonadota</taxon>
        <taxon>Gammaproteobacteria</taxon>
        <taxon>Vibrionales</taxon>
        <taxon>Vibrionaceae</taxon>
        <taxon>Vibrio</taxon>
        <taxon>Vibrio oreintalis group</taxon>
    </lineage>
</organism>
<dbReference type="Proteomes" id="UP000030071">
    <property type="component" value="Plasmid p251"/>
</dbReference>
<accession>F9T3V5</accession>
<gene>
    <name evidence="1" type="ORF">IX91_24160</name>
    <name evidence="2" type="ORF">VITU9109_17288</name>
</gene>
<dbReference type="AlphaFoldDB" id="F9T3V5"/>
<dbReference type="EMBL" id="AFWI01000112">
    <property type="protein sequence ID" value="EGU56470.1"/>
    <property type="molecule type" value="Genomic_DNA"/>
</dbReference>